<dbReference type="RefSeq" id="WP_279204828.1">
    <property type="nucleotide sequence ID" value="NZ_CALICV010000150.1"/>
</dbReference>
<reference evidence="1 2" key="1">
    <citation type="journal article" date="2015" name="Nat. Commun.">
        <title>Production of butyrate from lysine and the Amadori product fructoselysine by a human gut commensal.</title>
        <authorList>
            <person name="Bui T.P."/>
            <person name="Ritari J."/>
            <person name="Boeren S."/>
            <person name="de Waard P."/>
            <person name="Plugge C.M."/>
            <person name="de Vos W.M."/>
        </authorList>
    </citation>
    <scope>NUCLEOTIDE SEQUENCE [LARGE SCALE GENOMIC DNA]</scope>
    <source>
        <strain evidence="1 2">AF211</strain>
    </source>
</reference>
<dbReference type="KEGG" id="ibu:IB211_01710c"/>
<organism evidence="1 2">
    <name type="scientific">Intestinimonas butyriciproducens</name>
    <dbReference type="NCBI Taxonomy" id="1297617"/>
    <lineage>
        <taxon>Bacteria</taxon>
        <taxon>Bacillati</taxon>
        <taxon>Bacillota</taxon>
        <taxon>Clostridia</taxon>
        <taxon>Eubacteriales</taxon>
        <taxon>Intestinimonas</taxon>
    </lineage>
</organism>
<gene>
    <name evidence="1" type="ORF">IB211_01710c</name>
</gene>
<accession>A0A0S2W446</accession>
<name>A0A0S2W446_9FIRM</name>
<protein>
    <submittedName>
        <fullName evidence="1">Uncharacterized protein</fullName>
    </submittedName>
</protein>
<dbReference type="Proteomes" id="UP000064844">
    <property type="component" value="Chromosome"/>
</dbReference>
<dbReference type="EMBL" id="CP011307">
    <property type="protein sequence ID" value="ALP94101.1"/>
    <property type="molecule type" value="Genomic_DNA"/>
</dbReference>
<proteinExistence type="predicted"/>
<dbReference type="AlphaFoldDB" id="A0A0S2W446"/>
<evidence type="ECO:0000313" key="1">
    <source>
        <dbReference type="EMBL" id="ALP94101.1"/>
    </source>
</evidence>
<reference evidence="2" key="2">
    <citation type="submission" date="2015-04" db="EMBL/GenBank/DDBJ databases">
        <title>A butyrogenic pathway from the amino acid lysine in a human gut commensal.</title>
        <authorList>
            <person name="de Vos W.M."/>
            <person name="Bui N.T.P."/>
            <person name="Plugge C.M."/>
            <person name="Ritari J."/>
        </authorList>
    </citation>
    <scope>NUCLEOTIDE SEQUENCE [LARGE SCALE GENOMIC DNA]</scope>
    <source>
        <strain evidence="2">AF211</strain>
    </source>
</reference>
<keyword evidence="2" id="KW-1185">Reference proteome</keyword>
<sequence>MACTDISMDGKGRTASVHLEQNAGLTPSEVKSLFGQITYAEANTVELDPVYELQAEILQIYRIRPEIQMIQDGFGYTYEEIDSAIFYHGDIGTLQKSLKGFLTAEKYYSLRPEEKSDILDLIFGGYTNSQAFAAYVSSSILNKPIQQLIMDKQTEIVEGRACTEEAFLEEDQEEERKALAALMGIPYITLDTFLEDSIENIESLKTAYTQARSNFTEIQTNQKRFLPMLRRRQREGTRRKKYVIRFALL</sequence>
<evidence type="ECO:0000313" key="2">
    <source>
        <dbReference type="Proteomes" id="UP000064844"/>
    </source>
</evidence>